<dbReference type="eggNOG" id="ENOG50343Z0">
    <property type="taxonomic scope" value="Bacteria"/>
</dbReference>
<organism evidence="2 3">
    <name type="scientific">Ralstonia solanacearum (strain Po82)</name>
    <dbReference type="NCBI Taxonomy" id="1031711"/>
    <lineage>
        <taxon>Bacteria</taxon>
        <taxon>Pseudomonadati</taxon>
        <taxon>Pseudomonadota</taxon>
        <taxon>Betaproteobacteria</taxon>
        <taxon>Burkholderiales</taxon>
        <taxon>Burkholderiaceae</taxon>
        <taxon>Ralstonia</taxon>
        <taxon>Ralstonia solanacearum species complex</taxon>
    </lineage>
</organism>
<proteinExistence type="predicted"/>
<dbReference type="HOGENOM" id="CLU_1577231_0_0_4"/>
<protein>
    <recommendedName>
        <fullName evidence="4">SRPBCC family protein</fullName>
    </recommendedName>
</protein>
<feature type="region of interest" description="Disordered" evidence="1">
    <location>
        <begin position="1"/>
        <end position="20"/>
    </location>
</feature>
<evidence type="ECO:0000313" key="2">
    <source>
        <dbReference type="EMBL" id="AEG70267.1"/>
    </source>
</evidence>
<dbReference type="SUPFAM" id="SSF55961">
    <property type="entry name" value="Bet v1-like"/>
    <property type="match status" value="1"/>
</dbReference>
<accession>F6G471</accession>
<reference evidence="2 3" key="1">
    <citation type="journal article" date="2011" name="J. Bacteriol.">
        <title>Complete genome sequence of the plant pathogen Ralstonia solanacearum strain Po82.</title>
        <authorList>
            <person name="Xu J."/>
            <person name="Zheng H.J."/>
            <person name="Liu L."/>
            <person name="Pan Z.C."/>
            <person name="Prior P."/>
            <person name="Tang B."/>
            <person name="Xu J.S."/>
            <person name="Zhang H."/>
            <person name="Tian Q."/>
            <person name="Zhang L.Q."/>
            <person name="Feng J."/>
        </authorList>
    </citation>
    <scope>NUCLEOTIDE SEQUENCE [LARGE SCALE GENOMIC DNA]</scope>
    <source>
        <strain evidence="2 3">Po82</strain>
    </source>
</reference>
<dbReference type="EMBL" id="CP002819">
    <property type="protein sequence ID" value="AEG70267.1"/>
    <property type="molecule type" value="Genomic_DNA"/>
</dbReference>
<evidence type="ECO:0008006" key="4">
    <source>
        <dbReference type="Google" id="ProtNLM"/>
    </source>
</evidence>
<dbReference type="Proteomes" id="UP000007953">
    <property type="component" value="Chromosome"/>
</dbReference>
<gene>
    <name evidence="2" type="ordered locus">RSPO_c02975</name>
</gene>
<sequence>MLRSHPHGQTTPDPDHARLGRRRLRSLPQPREAPRWDTLLSSAQVEGGGTHPYVGAITANTGRGWMRGLSMRTRFVSYRPPELAAAATVGPAGPIAFWAASMHHRDTEAGESELIYTFSLKLRPSLRLFDPLAVWIFERESRRRFAAMADYLRRRQADGKPVAGPPGVG</sequence>
<dbReference type="KEGG" id="rsn:RSPO_c02975"/>
<evidence type="ECO:0000313" key="3">
    <source>
        <dbReference type="Proteomes" id="UP000007953"/>
    </source>
</evidence>
<name>F6G471_RALS8</name>
<evidence type="ECO:0000256" key="1">
    <source>
        <dbReference type="SAM" id="MobiDB-lite"/>
    </source>
</evidence>
<dbReference type="PATRIC" id="fig|1031711.3.peg.2906"/>
<dbReference type="AlphaFoldDB" id="F6G471"/>